<sequence>MTEDGSFYYHEVTFFSIQYKVGFVAPFQHLLQVFEAVVKRTSKYGEVVHEYFHVILDKLMEYCCHARRAFVCMRMSRKGSQSFEHLIDERKWKVIFSGRIIQLTVVDTYAPSSNGPLWDELILLILYYGHPSLLWDNLDKAYLWTVGDGID</sequence>
<evidence type="ECO:0000313" key="1">
    <source>
        <dbReference type="EMBL" id="GJT25792.1"/>
    </source>
</evidence>
<name>A0ABQ5CGW3_9ASTR</name>
<organism evidence="1 2">
    <name type="scientific">Tanacetum coccineum</name>
    <dbReference type="NCBI Taxonomy" id="301880"/>
    <lineage>
        <taxon>Eukaryota</taxon>
        <taxon>Viridiplantae</taxon>
        <taxon>Streptophyta</taxon>
        <taxon>Embryophyta</taxon>
        <taxon>Tracheophyta</taxon>
        <taxon>Spermatophyta</taxon>
        <taxon>Magnoliopsida</taxon>
        <taxon>eudicotyledons</taxon>
        <taxon>Gunneridae</taxon>
        <taxon>Pentapetalae</taxon>
        <taxon>asterids</taxon>
        <taxon>campanulids</taxon>
        <taxon>Asterales</taxon>
        <taxon>Asteraceae</taxon>
        <taxon>Asteroideae</taxon>
        <taxon>Anthemideae</taxon>
        <taxon>Anthemidinae</taxon>
        <taxon>Tanacetum</taxon>
    </lineage>
</organism>
<keyword evidence="2" id="KW-1185">Reference proteome</keyword>
<gene>
    <name evidence="1" type="ORF">Tco_0895729</name>
</gene>
<accession>A0ABQ5CGW3</accession>
<dbReference type="EMBL" id="BQNB010014240">
    <property type="protein sequence ID" value="GJT25792.1"/>
    <property type="molecule type" value="Genomic_DNA"/>
</dbReference>
<evidence type="ECO:0000313" key="2">
    <source>
        <dbReference type="Proteomes" id="UP001151760"/>
    </source>
</evidence>
<reference evidence="1" key="2">
    <citation type="submission" date="2022-01" db="EMBL/GenBank/DDBJ databases">
        <authorList>
            <person name="Yamashiro T."/>
            <person name="Shiraishi A."/>
            <person name="Satake H."/>
            <person name="Nakayama K."/>
        </authorList>
    </citation>
    <scope>NUCLEOTIDE SEQUENCE</scope>
</reference>
<reference evidence="1" key="1">
    <citation type="journal article" date="2022" name="Int. J. Mol. Sci.">
        <title>Draft Genome of Tanacetum Coccineum: Genomic Comparison of Closely Related Tanacetum-Family Plants.</title>
        <authorList>
            <person name="Yamashiro T."/>
            <person name="Shiraishi A."/>
            <person name="Nakayama K."/>
            <person name="Satake H."/>
        </authorList>
    </citation>
    <scope>NUCLEOTIDE SEQUENCE</scope>
</reference>
<proteinExistence type="predicted"/>
<dbReference type="Proteomes" id="UP001151760">
    <property type="component" value="Unassembled WGS sequence"/>
</dbReference>
<protein>
    <submittedName>
        <fullName evidence="1">Uncharacterized protein</fullName>
    </submittedName>
</protein>
<comment type="caution">
    <text evidence="1">The sequence shown here is derived from an EMBL/GenBank/DDBJ whole genome shotgun (WGS) entry which is preliminary data.</text>
</comment>